<dbReference type="Proteomes" id="UP000294558">
    <property type="component" value="Unassembled WGS sequence"/>
</dbReference>
<sequence length="195" mass="20424">MSEWDEYADGWDDDPVARAYAAAAWESLLRLASRIGIELDGATVCDFGCGTGLLTERLAPVAARVDAVDLSEAMRAVLAEKTAQHGWEHVAVLDRLPAALTGGYGLVVASSVLAFVDDHPATVAALAERLASGGLLVHWDWEADPDDPDGGGLSVEAARAALEGAGLVEISVGTGFEVPFEGEVMRPLMAAARRP</sequence>
<gene>
    <name evidence="1" type="ORF">BDK89_2241</name>
</gene>
<dbReference type="PROSITE" id="PS00414">
    <property type="entry name" value="PROFILIN"/>
    <property type="match status" value="1"/>
</dbReference>
<dbReference type="Pfam" id="PF13489">
    <property type="entry name" value="Methyltransf_23"/>
    <property type="match status" value="1"/>
</dbReference>
<dbReference type="EMBL" id="SOAU01000001">
    <property type="protein sequence ID" value="TDT16649.1"/>
    <property type="molecule type" value="Genomic_DNA"/>
</dbReference>
<dbReference type="CDD" id="cd02440">
    <property type="entry name" value="AdoMet_MTases"/>
    <property type="match status" value="1"/>
</dbReference>
<dbReference type="Gene3D" id="3.40.50.150">
    <property type="entry name" value="Vaccinia Virus protein VP39"/>
    <property type="match status" value="1"/>
</dbReference>
<proteinExistence type="predicted"/>
<dbReference type="SUPFAM" id="SSF53335">
    <property type="entry name" value="S-adenosyl-L-methionine-dependent methyltransferases"/>
    <property type="match status" value="1"/>
</dbReference>
<accession>A0A4R7I1B4</accession>
<dbReference type="GO" id="GO:0008168">
    <property type="term" value="F:methyltransferase activity"/>
    <property type="evidence" value="ECO:0007669"/>
    <property type="project" value="UniProtKB-KW"/>
</dbReference>
<dbReference type="PANTHER" id="PTHR43861">
    <property type="entry name" value="TRANS-ACONITATE 2-METHYLTRANSFERASE-RELATED"/>
    <property type="match status" value="1"/>
</dbReference>
<comment type="caution">
    <text evidence="1">The sequence shown here is derived from an EMBL/GenBank/DDBJ whole genome shotgun (WGS) entry which is preliminary data.</text>
</comment>
<dbReference type="OrthoDB" id="9805171at2"/>
<evidence type="ECO:0000313" key="1">
    <source>
        <dbReference type="EMBL" id="TDT16649.1"/>
    </source>
</evidence>
<reference evidence="1 2" key="1">
    <citation type="submission" date="2019-03" db="EMBL/GenBank/DDBJ databases">
        <title>Sequencing the genomes of 1000 actinobacteria strains.</title>
        <authorList>
            <person name="Klenk H.-P."/>
        </authorList>
    </citation>
    <scope>NUCLEOTIDE SEQUENCE [LARGE SCALE GENOMIC DNA]</scope>
    <source>
        <strain evidence="1 2">DSM 18936</strain>
    </source>
</reference>
<keyword evidence="1" id="KW-0808">Transferase</keyword>
<dbReference type="InterPro" id="IPR027310">
    <property type="entry name" value="Profilin_CS"/>
</dbReference>
<dbReference type="GO" id="GO:0032259">
    <property type="term" value="P:methylation"/>
    <property type="evidence" value="ECO:0007669"/>
    <property type="project" value="UniProtKB-KW"/>
</dbReference>
<keyword evidence="1" id="KW-0489">Methyltransferase</keyword>
<keyword evidence="2" id="KW-1185">Reference proteome</keyword>
<evidence type="ECO:0000313" key="2">
    <source>
        <dbReference type="Proteomes" id="UP000294558"/>
    </source>
</evidence>
<organism evidence="1 2">
    <name type="scientific">Ilumatobacter fluminis</name>
    <dbReference type="NCBI Taxonomy" id="467091"/>
    <lineage>
        <taxon>Bacteria</taxon>
        <taxon>Bacillati</taxon>
        <taxon>Actinomycetota</taxon>
        <taxon>Acidimicrobiia</taxon>
        <taxon>Acidimicrobiales</taxon>
        <taxon>Ilumatobacteraceae</taxon>
        <taxon>Ilumatobacter</taxon>
    </lineage>
</organism>
<dbReference type="GO" id="GO:0003779">
    <property type="term" value="F:actin binding"/>
    <property type="evidence" value="ECO:0007669"/>
    <property type="project" value="InterPro"/>
</dbReference>
<protein>
    <submittedName>
        <fullName evidence="1">Methyltransferase family protein</fullName>
    </submittedName>
</protein>
<name>A0A4R7I1B4_9ACTN</name>
<dbReference type="InterPro" id="IPR029063">
    <property type="entry name" value="SAM-dependent_MTases_sf"/>
</dbReference>
<dbReference type="AlphaFoldDB" id="A0A4R7I1B4"/>